<dbReference type="InterPro" id="IPR050627">
    <property type="entry name" value="Nitroreductase/BluB"/>
</dbReference>
<dbReference type="GO" id="GO:0016491">
    <property type="term" value="F:oxidoreductase activity"/>
    <property type="evidence" value="ECO:0007669"/>
    <property type="project" value="InterPro"/>
</dbReference>
<evidence type="ECO:0000256" key="1">
    <source>
        <dbReference type="SAM" id="MobiDB-lite"/>
    </source>
</evidence>
<sequence>MTTTEVIEQALRAAVRAPSVHNTQPWRFVVTQPLVELHLDRDRVLPVVDPTGREARISCGAALFNLRLACQAAGFAAVVDPLPDPARPDLLAVLRVSASRPATPEQTTLAHAITRRATNRRPFNDRPVPPAHLRALVRAAEVERCHLVVLDTPKGLGTFATLLRRADHVQEQDPIFQRELRDWTDGGADGVPRAAGGPRPEVGSLLALRQYPPESTVERPYERDPLVAVLVTHGDTPRDHLRAGLAMQRVLLTATVVGLSASFLSQPVEVPHTRTALRTLLDLSGQPQTALRVGYGHPAALTPRRPVDAVTTLGTEVPS</sequence>
<feature type="domain" description="Nitroreductase" evidence="2">
    <location>
        <begin position="3"/>
        <end position="32"/>
    </location>
</feature>
<dbReference type="PANTHER" id="PTHR23026">
    <property type="entry name" value="NADPH NITROREDUCTASE"/>
    <property type="match status" value="1"/>
</dbReference>
<feature type="region of interest" description="Disordered" evidence="1">
    <location>
        <begin position="182"/>
        <end position="201"/>
    </location>
</feature>
<dbReference type="NCBIfam" id="NF047509">
    <property type="entry name" value="Rv3131_FMN_oxido"/>
    <property type="match status" value="1"/>
</dbReference>
<name>A0A4R7V3W6_9PSEU</name>
<proteinExistence type="predicted"/>
<keyword evidence="4" id="KW-1185">Reference proteome</keyword>
<dbReference type="SUPFAM" id="SSF55469">
    <property type="entry name" value="FMN-dependent nitroreductase-like"/>
    <property type="match status" value="2"/>
</dbReference>
<dbReference type="Pfam" id="PF00881">
    <property type="entry name" value="Nitroreductase"/>
    <property type="match status" value="1"/>
</dbReference>
<dbReference type="InterPro" id="IPR000415">
    <property type="entry name" value="Nitroreductase-like"/>
</dbReference>
<dbReference type="Gene3D" id="3.40.109.10">
    <property type="entry name" value="NADH Oxidase"/>
    <property type="match status" value="2"/>
</dbReference>
<comment type="caution">
    <text evidence="3">The sequence shown here is derived from an EMBL/GenBank/DDBJ whole genome shotgun (WGS) entry which is preliminary data.</text>
</comment>
<evidence type="ECO:0000313" key="4">
    <source>
        <dbReference type="Proteomes" id="UP000294927"/>
    </source>
</evidence>
<dbReference type="OrthoDB" id="8156917at2"/>
<dbReference type="RefSeq" id="WP_133906564.1">
    <property type="nucleotide sequence ID" value="NZ_SOCP01000014.1"/>
</dbReference>
<dbReference type="InterPro" id="IPR029479">
    <property type="entry name" value="Nitroreductase"/>
</dbReference>
<evidence type="ECO:0000313" key="3">
    <source>
        <dbReference type="EMBL" id="TDV44093.1"/>
    </source>
</evidence>
<dbReference type="AlphaFoldDB" id="A0A4R7V3W6"/>
<dbReference type="Proteomes" id="UP000294927">
    <property type="component" value="Unassembled WGS sequence"/>
</dbReference>
<dbReference type="EMBL" id="SOCP01000014">
    <property type="protein sequence ID" value="TDV44093.1"/>
    <property type="molecule type" value="Genomic_DNA"/>
</dbReference>
<gene>
    <name evidence="3" type="ORF">CLV71_1142</name>
</gene>
<reference evidence="3 4" key="1">
    <citation type="submission" date="2019-03" db="EMBL/GenBank/DDBJ databases">
        <title>Genomic Encyclopedia of Archaeal and Bacterial Type Strains, Phase II (KMG-II): from individual species to whole genera.</title>
        <authorList>
            <person name="Goeker M."/>
        </authorList>
    </citation>
    <scope>NUCLEOTIDE SEQUENCE [LARGE SCALE GENOMIC DNA]</scope>
    <source>
        <strain evidence="3 4">DSM 45499</strain>
    </source>
</reference>
<dbReference type="PANTHER" id="PTHR23026:SF123">
    <property type="entry name" value="NAD(P)H NITROREDUCTASE RV3131-RELATED"/>
    <property type="match status" value="1"/>
</dbReference>
<organism evidence="3 4">
    <name type="scientific">Actinophytocola oryzae</name>
    <dbReference type="NCBI Taxonomy" id="502181"/>
    <lineage>
        <taxon>Bacteria</taxon>
        <taxon>Bacillati</taxon>
        <taxon>Actinomycetota</taxon>
        <taxon>Actinomycetes</taxon>
        <taxon>Pseudonocardiales</taxon>
        <taxon>Pseudonocardiaceae</taxon>
    </lineage>
</organism>
<accession>A0A4R7V3W6</accession>
<evidence type="ECO:0000259" key="2">
    <source>
        <dbReference type="Pfam" id="PF00881"/>
    </source>
</evidence>
<protein>
    <submittedName>
        <fullName evidence="3">Nitroreductase family protein</fullName>
    </submittedName>
</protein>